<name>A0A5M5BUE8_BACOV</name>
<organism evidence="1 2">
    <name type="scientific">Bacteroides ovatus</name>
    <dbReference type="NCBI Taxonomy" id="28116"/>
    <lineage>
        <taxon>Bacteria</taxon>
        <taxon>Pseudomonadati</taxon>
        <taxon>Bacteroidota</taxon>
        <taxon>Bacteroidia</taxon>
        <taxon>Bacteroidales</taxon>
        <taxon>Bacteroidaceae</taxon>
        <taxon>Bacteroides</taxon>
    </lineage>
</organism>
<dbReference type="AlphaFoldDB" id="A0A5M5BUE8"/>
<proteinExistence type="predicted"/>
<reference evidence="1 2" key="1">
    <citation type="journal article" date="2019" name="Nat. Med.">
        <title>A library of human gut bacterial isolates paired with longitudinal multiomics data enables mechanistic microbiome research.</title>
        <authorList>
            <person name="Poyet M."/>
            <person name="Groussin M."/>
            <person name="Gibbons S.M."/>
            <person name="Avila-Pacheco J."/>
            <person name="Jiang X."/>
            <person name="Kearney S.M."/>
            <person name="Perrotta A.R."/>
            <person name="Berdy B."/>
            <person name="Zhao S."/>
            <person name="Lieberman T.D."/>
            <person name="Swanson P.K."/>
            <person name="Smith M."/>
            <person name="Roesemann S."/>
            <person name="Alexander J.E."/>
            <person name="Rich S.A."/>
            <person name="Livny J."/>
            <person name="Vlamakis H."/>
            <person name="Clish C."/>
            <person name="Bullock K."/>
            <person name="Deik A."/>
            <person name="Scott J."/>
            <person name="Pierce K.A."/>
            <person name="Xavier R.J."/>
            <person name="Alm E.J."/>
        </authorList>
    </citation>
    <scope>NUCLEOTIDE SEQUENCE [LARGE SCALE GENOMIC DNA]</scope>
    <source>
        <strain evidence="1 2">BIOML-A163</strain>
    </source>
</reference>
<dbReference type="EMBL" id="VWLE01000745">
    <property type="protein sequence ID" value="KAA3935244.1"/>
    <property type="molecule type" value="Genomic_DNA"/>
</dbReference>
<dbReference type="Proteomes" id="UP000323717">
    <property type="component" value="Unassembled WGS sequence"/>
</dbReference>
<comment type="caution">
    <text evidence="1">The sequence shown here is derived from an EMBL/GenBank/DDBJ whole genome shotgun (WGS) entry which is preliminary data.</text>
</comment>
<keyword evidence="1" id="KW-0675">Receptor</keyword>
<dbReference type="SUPFAM" id="SSF56935">
    <property type="entry name" value="Porins"/>
    <property type="match status" value="1"/>
</dbReference>
<protein>
    <submittedName>
        <fullName evidence="1">TonB-dependent receptor</fullName>
    </submittedName>
</protein>
<accession>A0A5M5BUE8</accession>
<sequence>GLLENRINFSADWYQGNNYDLIGVVPTQGVGGVINKYANVATMKSHGVEFTLSTRNIRTNDFSWNTDFIFSYAKNEVTQLKGLTSMMELVSGNGFAREGYPVRGLFSIPFAGLDEDGIPQYLIDGKVTSTSINFQEREKLDYLKYEGPTDPTVTGSFGNVFTYKGFKLNVFMTYSFGNVVRLNPVFNYKYSDLTAMPREFKNRWTVSGDEARTNIPVILSDPQYRTNTSLYLAYNAYNYSTERIAKGDFIRMKEISLMYEFPRSWIAPAKISNLSLKLQATNLFLIYADKKLNGQDPEFVNTGGVASPVPRQFTLTLRLGL</sequence>
<gene>
    <name evidence="1" type="ORF">F3D71_28300</name>
</gene>
<evidence type="ECO:0000313" key="2">
    <source>
        <dbReference type="Proteomes" id="UP000323717"/>
    </source>
</evidence>
<feature type="non-terminal residue" evidence="1">
    <location>
        <position position="1"/>
    </location>
</feature>
<evidence type="ECO:0000313" key="1">
    <source>
        <dbReference type="EMBL" id="KAA3935244.1"/>
    </source>
</evidence>